<name>A0A8K0QVH1_9PLEO</name>
<feature type="domain" description="Beta-lactamase-related" evidence="3">
    <location>
        <begin position="89"/>
        <end position="404"/>
    </location>
</feature>
<evidence type="ECO:0000259" key="4">
    <source>
        <dbReference type="Pfam" id="PF26335"/>
    </source>
</evidence>
<feature type="chain" id="PRO_5035421141" evidence="2">
    <location>
        <begin position="19"/>
        <end position="584"/>
    </location>
</feature>
<dbReference type="PANTHER" id="PTHR22935">
    <property type="entry name" value="PENICILLIN-BINDING PROTEIN"/>
    <property type="match status" value="1"/>
</dbReference>
<dbReference type="Gene3D" id="3.40.710.10">
    <property type="entry name" value="DD-peptidase/beta-lactamase superfamily"/>
    <property type="match status" value="1"/>
</dbReference>
<dbReference type="AlphaFoldDB" id="A0A8K0QVH1"/>
<accession>A0A8K0QVH1</accession>
<keyword evidence="2" id="KW-0732">Signal</keyword>
<dbReference type="SUPFAM" id="SSF56601">
    <property type="entry name" value="beta-lactamase/transpeptidase-like"/>
    <property type="match status" value="1"/>
</dbReference>
<dbReference type="EMBL" id="JAGMVJ010000023">
    <property type="protein sequence ID" value="KAH7072552.1"/>
    <property type="molecule type" value="Genomic_DNA"/>
</dbReference>
<keyword evidence="6" id="KW-1185">Reference proteome</keyword>
<comment type="caution">
    <text evidence="5">The sequence shown here is derived from an EMBL/GenBank/DDBJ whole genome shotgun (WGS) entry which is preliminary data.</text>
</comment>
<dbReference type="InterPro" id="IPR058664">
    <property type="entry name" value="ARB_00930-like_C"/>
</dbReference>
<dbReference type="InterPro" id="IPR001466">
    <property type="entry name" value="Beta-lactam-related"/>
</dbReference>
<dbReference type="Proteomes" id="UP000813461">
    <property type="component" value="Unassembled WGS sequence"/>
</dbReference>
<evidence type="ECO:0000313" key="6">
    <source>
        <dbReference type="Proteomes" id="UP000813461"/>
    </source>
</evidence>
<feature type="domain" description="Beta-lactamase-like ARB-00930-like C-terminal" evidence="4">
    <location>
        <begin position="418"/>
        <end position="581"/>
    </location>
</feature>
<evidence type="ECO:0000256" key="1">
    <source>
        <dbReference type="ARBA" id="ARBA00038473"/>
    </source>
</evidence>
<dbReference type="OrthoDB" id="10250282at2759"/>
<evidence type="ECO:0000313" key="5">
    <source>
        <dbReference type="EMBL" id="KAH7072552.1"/>
    </source>
</evidence>
<proteinExistence type="inferred from homology"/>
<organism evidence="5 6">
    <name type="scientific">Paraphoma chrysanthemicola</name>
    <dbReference type="NCBI Taxonomy" id="798071"/>
    <lineage>
        <taxon>Eukaryota</taxon>
        <taxon>Fungi</taxon>
        <taxon>Dikarya</taxon>
        <taxon>Ascomycota</taxon>
        <taxon>Pezizomycotina</taxon>
        <taxon>Dothideomycetes</taxon>
        <taxon>Pleosporomycetidae</taxon>
        <taxon>Pleosporales</taxon>
        <taxon>Pleosporineae</taxon>
        <taxon>Phaeosphaeriaceae</taxon>
        <taxon>Paraphoma</taxon>
    </lineage>
</organism>
<feature type="signal peptide" evidence="2">
    <location>
        <begin position="1"/>
        <end position="18"/>
    </location>
</feature>
<dbReference type="InterPro" id="IPR012338">
    <property type="entry name" value="Beta-lactam/transpept-like"/>
</dbReference>
<evidence type="ECO:0000256" key="2">
    <source>
        <dbReference type="SAM" id="SignalP"/>
    </source>
</evidence>
<comment type="similarity">
    <text evidence="1">Belongs to the beta-lactamase family.</text>
</comment>
<reference evidence="5" key="1">
    <citation type="journal article" date="2021" name="Nat. Commun.">
        <title>Genetic determinants of endophytism in the Arabidopsis root mycobiome.</title>
        <authorList>
            <person name="Mesny F."/>
            <person name="Miyauchi S."/>
            <person name="Thiergart T."/>
            <person name="Pickel B."/>
            <person name="Atanasova L."/>
            <person name="Karlsson M."/>
            <person name="Huettel B."/>
            <person name="Barry K.W."/>
            <person name="Haridas S."/>
            <person name="Chen C."/>
            <person name="Bauer D."/>
            <person name="Andreopoulos W."/>
            <person name="Pangilinan J."/>
            <person name="LaButti K."/>
            <person name="Riley R."/>
            <person name="Lipzen A."/>
            <person name="Clum A."/>
            <person name="Drula E."/>
            <person name="Henrissat B."/>
            <person name="Kohler A."/>
            <person name="Grigoriev I.V."/>
            <person name="Martin F.M."/>
            <person name="Hacquard S."/>
        </authorList>
    </citation>
    <scope>NUCLEOTIDE SEQUENCE</scope>
    <source>
        <strain evidence="5">MPI-SDFR-AT-0120</strain>
    </source>
</reference>
<protein>
    <submittedName>
        <fullName evidence="5">Beta-lactamase/transpeptidase-like protein</fullName>
    </submittedName>
</protein>
<dbReference type="InterPro" id="IPR051478">
    <property type="entry name" value="Beta-lactamase-like_AB/R"/>
</dbReference>
<gene>
    <name evidence="5" type="ORF">FB567DRAFT_506373</name>
</gene>
<dbReference type="PANTHER" id="PTHR22935:SF95">
    <property type="entry name" value="BETA-LACTAMASE-LIKE 1-RELATED"/>
    <property type="match status" value="1"/>
</dbReference>
<evidence type="ECO:0000259" key="3">
    <source>
        <dbReference type="Pfam" id="PF00144"/>
    </source>
</evidence>
<dbReference type="Pfam" id="PF00144">
    <property type="entry name" value="Beta-lactamase"/>
    <property type="match status" value="1"/>
</dbReference>
<dbReference type="Pfam" id="PF26335">
    <property type="entry name" value="ARB_00930_C"/>
    <property type="match status" value="1"/>
</dbReference>
<sequence length="584" mass="63901">MHPFHALFFSSLTLQVTASTWTGCPPAGPLLPRPTQLSESSILRKSRESFETTLEKALNGSISSGFSVENTSFSLGLVTPDTSKPIWQYHHRGSANVNGTSVVDGDTQYLIGSISKLITDLLVLRTGIDLDTPVTQYLPKLVNTSSIVKWEEVTLASLADHLSGIPPNYGFSEFYFLQPFLERLGFPLFDPAVLPKCGVTGLNRACSQDQLLAGMSSVRPITQSNTRPVYSQLSFTLLSYALSAKYNLTYPELIKKYITQPFNLTNTGVSPGNSSLAVIPPIESSWGAEYGDSAPGGGLYSSLNDLSIIARAILDRTALSSASEVRAWLNPRSETSSPFYLVGRPWEIFRSQNLTPAYPHTIDIYGKNGGAYGYTSQFSLIDSYGIGIVVLTAGPPQGWTRLYDAILSVFLPAVEEEARAQAKQFTSNFTSSDNLVEMTLAIDDGPGLKLSRLSRNDSDILTGISQVYAQALPQFGNLSTDFRIFPTDIVQESSLTLSDNTNIPVTKEDWRINFDFLPNTAENSGSELPGQGARQLECTAWQTVDWFYYGNEAVDRVVVIRNGEGVVIGWEIPFLRAVVLKAVE</sequence>